<dbReference type="EMBL" id="JJMU01000010">
    <property type="protein sequence ID" value="KGE15584.1"/>
    <property type="molecule type" value="Genomic_DNA"/>
</dbReference>
<organism evidence="2 3">
    <name type="scientific">Sphingobacterium deserti</name>
    <dbReference type="NCBI Taxonomy" id="1229276"/>
    <lineage>
        <taxon>Bacteria</taxon>
        <taxon>Pseudomonadati</taxon>
        <taxon>Bacteroidota</taxon>
        <taxon>Sphingobacteriia</taxon>
        <taxon>Sphingobacteriales</taxon>
        <taxon>Sphingobacteriaceae</taxon>
        <taxon>Sphingobacterium</taxon>
    </lineage>
</organism>
<name>A0A0B8T9Y2_9SPHI</name>
<accession>A0A0B8T9Y2</accession>
<comment type="caution">
    <text evidence="2">The sequence shown here is derived from an EMBL/GenBank/DDBJ whole genome shotgun (WGS) entry which is preliminary data.</text>
</comment>
<evidence type="ECO:0000256" key="1">
    <source>
        <dbReference type="SAM" id="SignalP"/>
    </source>
</evidence>
<keyword evidence="1" id="KW-0732">Signal</keyword>
<evidence type="ECO:0008006" key="4">
    <source>
        <dbReference type="Google" id="ProtNLM"/>
    </source>
</evidence>
<dbReference type="RefSeq" id="WP_037495327.1">
    <property type="nucleotide sequence ID" value="NZ_JJMU01000010.1"/>
</dbReference>
<protein>
    <recommendedName>
        <fullName evidence="4">Outer membrane protein beta-barrel domain-containing protein</fullName>
    </recommendedName>
</protein>
<sequence>MKNISLLFTLIMLAFTASAQENHEWAFGFYGDVQLESPTYNGAFGIQGKYDFGTFSSVQAQVYGRNGYVAAGADYLFSFLDREQSNFNVFLGAGLSQDFYRFNEDEVDVVTPEARRSFTVANGQLGVSYYFPEVNVSVYGGYKVKYHFDWEQFDPNFIMFGLRYHLW</sequence>
<evidence type="ECO:0000313" key="3">
    <source>
        <dbReference type="Proteomes" id="UP000031802"/>
    </source>
</evidence>
<evidence type="ECO:0000313" key="2">
    <source>
        <dbReference type="EMBL" id="KGE15584.1"/>
    </source>
</evidence>
<keyword evidence="3" id="KW-1185">Reference proteome</keyword>
<reference evidence="3" key="1">
    <citation type="submission" date="2014-04" db="EMBL/GenBank/DDBJ databases">
        <title>Whole-Genome optical mapping and complete genome sequence of Sphingobacterium deserti sp. nov., a new spaces isolated from desert in the west of China.</title>
        <authorList>
            <person name="Teng C."/>
            <person name="Zhou Z."/>
            <person name="Li X."/>
            <person name="Chen M."/>
            <person name="Lin M."/>
            <person name="Wang L."/>
            <person name="Su S."/>
            <person name="Zhang C."/>
            <person name="Zhang W."/>
        </authorList>
    </citation>
    <scope>NUCLEOTIDE SEQUENCE [LARGE SCALE GENOMIC DNA]</scope>
    <source>
        <strain evidence="3">ACCC05744</strain>
    </source>
</reference>
<dbReference type="PATRIC" id="fig|1229276.3.peg.712"/>
<dbReference type="OrthoDB" id="708141at2"/>
<dbReference type="Proteomes" id="UP000031802">
    <property type="component" value="Unassembled WGS sequence"/>
</dbReference>
<feature type="chain" id="PRO_5002124306" description="Outer membrane protein beta-barrel domain-containing protein" evidence="1">
    <location>
        <begin position="20"/>
        <end position="167"/>
    </location>
</feature>
<gene>
    <name evidence="2" type="ORF">DI53_0688</name>
</gene>
<proteinExistence type="predicted"/>
<dbReference type="STRING" id="1229276.DI53_0688"/>
<reference evidence="2 3" key="2">
    <citation type="journal article" date="2015" name="PLoS ONE">
        <title>Whole-Genome Optical Mapping and Finished Genome Sequence of Sphingobacterium deserti sp. nov., a New Species Isolated from the Western Desert of China.</title>
        <authorList>
            <person name="Teng C."/>
            <person name="Zhou Z."/>
            <person name="Molnar I."/>
            <person name="Li X."/>
            <person name="Tang R."/>
            <person name="Chen M."/>
            <person name="Wang L."/>
            <person name="Su S."/>
            <person name="Zhang W."/>
            <person name="Lin M."/>
        </authorList>
    </citation>
    <scope>NUCLEOTIDE SEQUENCE [LARGE SCALE GENOMIC DNA]</scope>
    <source>
        <strain evidence="3">ACCC05744</strain>
    </source>
</reference>
<dbReference type="AlphaFoldDB" id="A0A0B8T9Y2"/>
<feature type="signal peptide" evidence="1">
    <location>
        <begin position="1"/>
        <end position="19"/>
    </location>
</feature>